<dbReference type="EMBL" id="WEIA01000025">
    <property type="protein sequence ID" value="NLR24160.1"/>
    <property type="molecule type" value="Genomic_DNA"/>
</dbReference>
<dbReference type="EMBL" id="CP137578">
    <property type="protein sequence ID" value="WOX28395.1"/>
    <property type="molecule type" value="Genomic_DNA"/>
</dbReference>
<protein>
    <submittedName>
        <fullName evidence="1">Uncharacterized protein</fullName>
    </submittedName>
</protein>
<gene>
    <name evidence="1" type="ORF">F9Y85_23170</name>
    <name evidence="2" type="ORF">R5H13_17505</name>
</gene>
<sequence length="67" mass="7346">MDFSQLNKKSAKSFNDQKALIKKLSQGRVVNCPSCQQPIVLSLSQSTSNRAVAQCQQGCTFIELDLA</sequence>
<evidence type="ECO:0000313" key="1">
    <source>
        <dbReference type="EMBL" id="NLR24160.1"/>
    </source>
</evidence>
<evidence type="ECO:0000313" key="3">
    <source>
        <dbReference type="Proteomes" id="UP000646877"/>
    </source>
</evidence>
<evidence type="ECO:0000313" key="2">
    <source>
        <dbReference type="EMBL" id="WOX28395.1"/>
    </source>
</evidence>
<reference evidence="1" key="1">
    <citation type="submission" date="2019-10" db="EMBL/GenBank/DDBJ databases">
        <authorList>
            <person name="Paulsen S."/>
        </authorList>
    </citation>
    <scope>NUCLEOTIDE SEQUENCE</scope>
    <source>
        <strain evidence="1">LMG 19692</strain>
    </source>
</reference>
<organism evidence="1 3">
    <name type="scientific">Pseudoalteromonas maricaloris</name>
    <dbReference type="NCBI Taxonomy" id="184924"/>
    <lineage>
        <taxon>Bacteria</taxon>
        <taxon>Pseudomonadati</taxon>
        <taxon>Pseudomonadota</taxon>
        <taxon>Gammaproteobacteria</taxon>
        <taxon>Alteromonadales</taxon>
        <taxon>Pseudoalteromonadaceae</taxon>
        <taxon>Pseudoalteromonas</taxon>
    </lineage>
</organism>
<dbReference type="Proteomes" id="UP000646877">
    <property type="component" value="Unassembled WGS sequence"/>
</dbReference>
<dbReference type="AlphaFoldDB" id="A0A8I2H8S6"/>
<reference evidence="2 4" key="2">
    <citation type="submission" date="2023-10" db="EMBL/GenBank/DDBJ databases">
        <title>To unveil natural product biosynthetic capacity in Pseudoalteromonas.</title>
        <authorList>
            <person name="Wang J."/>
        </authorList>
    </citation>
    <scope>NUCLEOTIDE SEQUENCE [LARGE SCALE GENOMIC DNA]</scope>
    <source>
        <strain evidence="2 4">DSM 15914</strain>
    </source>
</reference>
<evidence type="ECO:0000313" key="4">
    <source>
        <dbReference type="Proteomes" id="UP001304419"/>
    </source>
</evidence>
<name>A0A8I2H8S6_9GAMM</name>
<keyword evidence="4" id="KW-1185">Reference proteome</keyword>
<accession>A0A8I2H8S6</accession>
<dbReference type="RefSeq" id="WP_069023305.1">
    <property type="nucleotide sequence ID" value="NZ_CBCSDF010000027.1"/>
</dbReference>
<dbReference type="Proteomes" id="UP001304419">
    <property type="component" value="Chromosome 1"/>
</dbReference>
<proteinExistence type="predicted"/>